<dbReference type="PANTHER" id="PTHR10642">
    <property type="entry name" value="RIBONUCLEASE H1"/>
    <property type="match status" value="1"/>
</dbReference>
<evidence type="ECO:0000313" key="10">
    <source>
        <dbReference type="Proteomes" id="UP000008063"/>
    </source>
</evidence>
<dbReference type="STRING" id="936435.F8PJT9"/>
<dbReference type="OrthoDB" id="407198at2759"/>
<evidence type="ECO:0000256" key="3">
    <source>
        <dbReference type="ARBA" id="ARBA00012180"/>
    </source>
</evidence>
<dbReference type="GO" id="GO:0046872">
    <property type="term" value="F:metal ion binding"/>
    <property type="evidence" value="ECO:0007669"/>
    <property type="project" value="UniProtKB-KW"/>
</dbReference>
<dbReference type="Gene3D" id="3.30.420.10">
    <property type="entry name" value="Ribonuclease H-like superfamily/Ribonuclease H"/>
    <property type="match status" value="1"/>
</dbReference>
<evidence type="ECO:0000259" key="8">
    <source>
        <dbReference type="PROSITE" id="PS50879"/>
    </source>
</evidence>
<dbReference type="GO" id="GO:0003676">
    <property type="term" value="F:nucleic acid binding"/>
    <property type="evidence" value="ECO:0007669"/>
    <property type="project" value="InterPro"/>
</dbReference>
<reference evidence="10" key="1">
    <citation type="journal article" date="2011" name="Science">
        <title>The plant cell wall-decomposing machinery underlies the functional diversity of forest fungi.</title>
        <authorList>
            <person name="Eastwood D.C."/>
            <person name="Floudas D."/>
            <person name="Binder M."/>
            <person name="Majcherczyk A."/>
            <person name="Schneider P."/>
            <person name="Aerts A."/>
            <person name="Asiegbu F.O."/>
            <person name="Baker S.E."/>
            <person name="Barry K."/>
            <person name="Bendiksby M."/>
            <person name="Blumentritt M."/>
            <person name="Coutinho P.M."/>
            <person name="Cullen D."/>
            <person name="de Vries R.P."/>
            <person name="Gathman A."/>
            <person name="Goodell B."/>
            <person name="Henrissat B."/>
            <person name="Ihrmark K."/>
            <person name="Kauserud H."/>
            <person name="Kohler A."/>
            <person name="LaButti K."/>
            <person name="Lapidus A."/>
            <person name="Lavin J.L."/>
            <person name="Lee Y.-H."/>
            <person name="Lindquist E."/>
            <person name="Lilly W."/>
            <person name="Lucas S."/>
            <person name="Morin E."/>
            <person name="Murat C."/>
            <person name="Oguiza J.A."/>
            <person name="Park J."/>
            <person name="Pisabarro A.G."/>
            <person name="Riley R."/>
            <person name="Rosling A."/>
            <person name="Salamov A."/>
            <person name="Schmidt O."/>
            <person name="Schmutz J."/>
            <person name="Skrede I."/>
            <person name="Stenlid J."/>
            <person name="Wiebenga A."/>
            <person name="Xie X."/>
            <person name="Kuees U."/>
            <person name="Hibbett D.S."/>
            <person name="Hoffmeister D."/>
            <person name="Hoegberg N."/>
            <person name="Martin F."/>
            <person name="Grigoriev I.V."/>
            <person name="Watkinson S.C."/>
        </authorList>
    </citation>
    <scope>NUCLEOTIDE SEQUENCE [LARGE SCALE GENOMIC DNA]</scope>
    <source>
        <strain evidence="10">strain S7.3</strain>
    </source>
</reference>
<evidence type="ECO:0000256" key="5">
    <source>
        <dbReference type="ARBA" id="ARBA00022723"/>
    </source>
</evidence>
<evidence type="ECO:0000313" key="9">
    <source>
        <dbReference type="EMBL" id="EGO03499.1"/>
    </source>
</evidence>
<evidence type="ECO:0000256" key="6">
    <source>
        <dbReference type="ARBA" id="ARBA00022759"/>
    </source>
</evidence>
<dbReference type="Proteomes" id="UP000008063">
    <property type="component" value="Unassembled WGS sequence"/>
</dbReference>
<dbReference type="InterPro" id="IPR012337">
    <property type="entry name" value="RNaseH-like_sf"/>
</dbReference>
<gene>
    <name evidence="9" type="ORF">SERLA73DRAFT_69366</name>
</gene>
<organism evidence="10">
    <name type="scientific">Serpula lacrymans var. lacrymans (strain S7.3)</name>
    <name type="common">Dry rot fungus</name>
    <dbReference type="NCBI Taxonomy" id="936435"/>
    <lineage>
        <taxon>Eukaryota</taxon>
        <taxon>Fungi</taxon>
        <taxon>Dikarya</taxon>
        <taxon>Basidiomycota</taxon>
        <taxon>Agaricomycotina</taxon>
        <taxon>Agaricomycetes</taxon>
        <taxon>Agaricomycetidae</taxon>
        <taxon>Boletales</taxon>
        <taxon>Coniophorineae</taxon>
        <taxon>Serpulaceae</taxon>
        <taxon>Serpula</taxon>
    </lineage>
</organism>
<dbReference type="InterPro" id="IPR002156">
    <property type="entry name" value="RNaseH_domain"/>
</dbReference>
<keyword evidence="10" id="KW-1185">Reference proteome</keyword>
<comment type="similarity">
    <text evidence="2">Belongs to the RNase H family.</text>
</comment>
<keyword evidence="6" id="KW-0255">Endonuclease</keyword>
<dbReference type="GO" id="GO:0043137">
    <property type="term" value="P:DNA replication, removal of RNA primer"/>
    <property type="evidence" value="ECO:0007669"/>
    <property type="project" value="TreeGrafter"/>
</dbReference>
<dbReference type="PANTHER" id="PTHR10642:SF26">
    <property type="entry name" value="RIBONUCLEASE H1"/>
    <property type="match status" value="1"/>
</dbReference>
<dbReference type="EMBL" id="GL945475">
    <property type="protein sequence ID" value="EGO03499.1"/>
    <property type="molecule type" value="Genomic_DNA"/>
</dbReference>
<dbReference type="InterPro" id="IPR036397">
    <property type="entry name" value="RNaseH_sf"/>
</dbReference>
<name>F8PJT9_SERL3</name>
<evidence type="ECO:0000256" key="7">
    <source>
        <dbReference type="ARBA" id="ARBA00022801"/>
    </source>
</evidence>
<dbReference type="OMA" id="ESERICH"/>
<dbReference type="AlphaFoldDB" id="F8PJT9"/>
<feature type="domain" description="RNase H type-1" evidence="8">
    <location>
        <begin position="63"/>
        <end position="220"/>
    </location>
</feature>
<dbReference type="SUPFAM" id="SSF53098">
    <property type="entry name" value="Ribonuclease H-like"/>
    <property type="match status" value="1"/>
</dbReference>
<dbReference type="EC" id="3.1.26.4" evidence="3"/>
<dbReference type="InParanoid" id="F8PJT9"/>
<proteinExistence type="inferred from homology"/>
<dbReference type="GO" id="GO:0004523">
    <property type="term" value="F:RNA-DNA hybrid ribonuclease activity"/>
    <property type="evidence" value="ECO:0007669"/>
    <property type="project" value="UniProtKB-EC"/>
</dbReference>
<dbReference type="Pfam" id="PF00075">
    <property type="entry name" value="RNase_H"/>
    <property type="match status" value="1"/>
</dbReference>
<comment type="catalytic activity">
    <reaction evidence="1">
        <text>Endonucleolytic cleavage to 5'-phosphomonoester.</text>
        <dbReference type="EC" id="3.1.26.4"/>
    </reaction>
</comment>
<keyword evidence="4" id="KW-0540">Nuclease</keyword>
<keyword evidence="5" id="KW-0479">Metal-binding</keyword>
<protein>
    <recommendedName>
        <fullName evidence="3">ribonuclease H</fullName>
        <ecNumber evidence="3">3.1.26.4</ecNumber>
    </recommendedName>
</protein>
<keyword evidence="7" id="KW-0378">Hydrolase</keyword>
<dbReference type="eggNOG" id="KOG3752">
    <property type="taxonomic scope" value="Eukaryota"/>
</dbReference>
<accession>F8PJT9</accession>
<dbReference type="HOGENOM" id="CLU_030894_4_0_1"/>
<evidence type="ECO:0000256" key="2">
    <source>
        <dbReference type="ARBA" id="ARBA00005300"/>
    </source>
</evidence>
<dbReference type="PROSITE" id="PS50879">
    <property type="entry name" value="RNASE_H_1"/>
    <property type="match status" value="1"/>
</dbReference>
<dbReference type="InterPro" id="IPR050092">
    <property type="entry name" value="RNase_H"/>
</dbReference>
<sequence length="220" mass="24764">MSSYRDASEDGEKGIFNRRMTFCPYLRSNFDTDELIRHCPDCLRFFAISCSHYRDDREAGTVCHNLRLVFTDGACLGNGREDATAGLGVAIGFEGEDTSHQRAELLAALEGIRKISEVDGPFLACSGSNSPRGEHSDGTSPTGWIVVTDSEYVVRGMTEWFPVWKNNGWRASRGRRPSNLDLFREIDSEINEQEQIHNVKQKRLPELHGLLRIIQLALQS</sequence>
<evidence type="ECO:0000256" key="1">
    <source>
        <dbReference type="ARBA" id="ARBA00000077"/>
    </source>
</evidence>
<evidence type="ECO:0000256" key="4">
    <source>
        <dbReference type="ARBA" id="ARBA00022722"/>
    </source>
</evidence>